<comment type="similarity">
    <text evidence="2">Belongs to the NOSIP family.</text>
</comment>
<dbReference type="Proteomes" id="UP000187209">
    <property type="component" value="Unassembled WGS sequence"/>
</dbReference>
<feature type="domain" description="RING-type" evidence="5">
    <location>
        <begin position="214"/>
        <end position="250"/>
    </location>
</feature>
<keyword evidence="3" id="KW-0539">Nucleus</keyword>
<keyword evidence="7" id="KW-1185">Reference proteome</keyword>
<dbReference type="GO" id="GO:0005634">
    <property type="term" value="C:nucleus"/>
    <property type="evidence" value="ECO:0007669"/>
    <property type="project" value="UniProtKB-SubCell"/>
</dbReference>
<dbReference type="OrthoDB" id="116827at2759"/>
<dbReference type="InterPro" id="IPR016818">
    <property type="entry name" value="NOSIP"/>
</dbReference>
<dbReference type="InterPro" id="IPR009030">
    <property type="entry name" value="Growth_fac_rcpt_cys_sf"/>
</dbReference>
<evidence type="ECO:0000256" key="1">
    <source>
        <dbReference type="ARBA" id="ARBA00004123"/>
    </source>
</evidence>
<dbReference type="GO" id="GO:0008270">
    <property type="term" value="F:zinc ion binding"/>
    <property type="evidence" value="ECO:0007669"/>
    <property type="project" value="UniProtKB-KW"/>
</dbReference>
<dbReference type="SUPFAM" id="SSF57184">
    <property type="entry name" value="Growth factor receptor domain"/>
    <property type="match status" value="1"/>
</dbReference>
<evidence type="ECO:0000256" key="2">
    <source>
        <dbReference type="ARBA" id="ARBA00008126"/>
    </source>
</evidence>
<dbReference type="InterPro" id="IPR031790">
    <property type="entry name" value="Znf-NOSIP"/>
</dbReference>
<protein>
    <recommendedName>
        <fullName evidence="5">RING-type domain-containing protein</fullName>
    </recommendedName>
</protein>
<name>A0A1R2BEE8_9CILI</name>
<dbReference type="InterPro" id="IPR001841">
    <property type="entry name" value="Znf_RING"/>
</dbReference>
<accession>A0A1R2BEE8</accession>
<reference evidence="6 7" key="1">
    <citation type="submission" date="2016-11" db="EMBL/GenBank/DDBJ databases">
        <title>The macronuclear genome of Stentor coeruleus: a giant cell with tiny introns.</title>
        <authorList>
            <person name="Slabodnick M."/>
            <person name="Ruby J.G."/>
            <person name="Reiff S.B."/>
            <person name="Swart E.C."/>
            <person name="Gosai S."/>
            <person name="Prabakaran S."/>
            <person name="Witkowska E."/>
            <person name="Larue G.E."/>
            <person name="Fisher S."/>
            <person name="Freeman R.M."/>
            <person name="Gunawardena J."/>
            <person name="Chu W."/>
            <person name="Stover N.A."/>
            <person name="Gregory B.D."/>
            <person name="Nowacki M."/>
            <person name="Derisi J."/>
            <person name="Roy S.W."/>
            <person name="Marshall W.F."/>
            <person name="Sood P."/>
        </authorList>
    </citation>
    <scope>NUCLEOTIDE SEQUENCE [LARGE SCALE GENOMIC DNA]</scope>
    <source>
        <strain evidence="6">WM001</strain>
    </source>
</reference>
<proteinExistence type="inferred from homology"/>
<keyword evidence="4" id="KW-0863">Zinc-finger</keyword>
<dbReference type="InterPro" id="IPR013083">
    <property type="entry name" value="Znf_RING/FYVE/PHD"/>
</dbReference>
<dbReference type="Gene3D" id="3.30.40.10">
    <property type="entry name" value="Zinc/RING finger domain, C3HC4 (zinc finger)"/>
    <property type="match status" value="1"/>
</dbReference>
<evidence type="ECO:0000256" key="4">
    <source>
        <dbReference type="PROSITE-ProRule" id="PRU00175"/>
    </source>
</evidence>
<organism evidence="6 7">
    <name type="scientific">Stentor coeruleus</name>
    <dbReference type="NCBI Taxonomy" id="5963"/>
    <lineage>
        <taxon>Eukaryota</taxon>
        <taxon>Sar</taxon>
        <taxon>Alveolata</taxon>
        <taxon>Ciliophora</taxon>
        <taxon>Postciliodesmatophora</taxon>
        <taxon>Heterotrichea</taxon>
        <taxon>Heterotrichida</taxon>
        <taxon>Stentoridae</taxon>
        <taxon>Stentor</taxon>
    </lineage>
</organism>
<keyword evidence="4" id="KW-0862">Zinc</keyword>
<evidence type="ECO:0000259" key="5">
    <source>
        <dbReference type="PROSITE" id="PS50089"/>
    </source>
</evidence>
<dbReference type="AlphaFoldDB" id="A0A1R2BEE8"/>
<sequence>MSRHSKNNTAHSIFTQGEKQMIKDWGTIKQRLGAESFREANACCLCLKAASNPMACSKGHLFCKECIYTNVLTQKSTYKQELLNWKLSQKKQNNNSIVEDQKKLRFEAAENGLLGQESWEKFENDRKYTLMSEEKRVQAKAKAYLQSKEKRLASKQELIEKSFWVPEKTPDEDKVEVKKPMKTLKCPEGNHEISIKTLKTIRVEVDPKTSLFLCCSCFNPFTHQCALLMPCGHVFCSSCTPPEVNSCLKCATSFEKKNIIKLAGSGTMFSAHNQVEAKITKPVFQC</sequence>
<dbReference type="Pfam" id="PF15906">
    <property type="entry name" value="zf-NOSIP"/>
    <property type="match status" value="1"/>
</dbReference>
<evidence type="ECO:0000313" key="7">
    <source>
        <dbReference type="Proteomes" id="UP000187209"/>
    </source>
</evidence>
<gene>
    <name evidence="6" type="ORF">SteCoe_25770</name>
</gene>
<keyword evidence="4" id="KW-0479">Metal-binding</keyword>
<dbReference type="EMBL" id="MPUH01000707">
    <property type="protein sequence ID" value="OMJ75149.1"/>
    <property type="molecule type" value="Genomic_DNA"/>
</dbReference>
<comment type="subcellular location">
    <subcellularLocation>
        <location evidence="1">Nucleus</location>
    </subcellularLocation>
</comment>
<dbReference type="PANTHER" id="PTHR13063">
    <property type="entry name" value="ENOS INTERACTING PROTEIN"/>
    <property type="match status" value="1"/>
</dbReference>
<dbReference type="PANTHER" id="PTHR13063:SF10">
    <property type="entry name" value="NITRIC OXIDE SYNTHASE-INTERACTING PROTEIN"/>
    <property type="match status" value="1"/>
</dbReference>
<dbReference type="PROSITE" id="PS50089">
    <property type="entry name" value="ZF_RING_2"/>
    <property type="match status" value="1"/>
</dbReference>
<comment type="caution">
    <text evidence="6">The sequence shown here is derived from an EMBL/GenBank/DDBJ whole genome shotgun (WGS) entry which is preliminary data.</text>
</comment>
<dbReference type="GO" id="GO:0061630">
    <property type="term" value="F:ubiquitin protein ligase activity"/>
    <property type="evidence" value="ECO:0007669"/>
    <property type="project" value="InterPro"/>
</dbReference>
<evidence type="ECO:0000256" key="3">
    <source>
        <dbReference type="ARBA" id="ARBA00023242"/>
    </source>
</evidence>
<evidence type="ECO:0000313" key="6">
    <source>
        <dbReference type="EMBL" id="OMJ75149.1"/>
    </source>
</evidence>